<organism evidence="1 2">
    <name type="scientific">Acaulospora colombiana</name>
    <dbReference type="NCBI Taxonomy" id="27376"/>
    <lineage>
        <taxon>Eukaryota</taxon>
        <taxon>Fungi</taxon>
        <taxon>Fungi incertae sedis</taxon>
        <taxon>Mucoromycota</taxon>
        <taxon>Glomeromycotina</taxon>
        <taxon>Glomeromycetes</taxon>
        <taxon>Diversisporales</taxon>
        <taxon>Acaulosporaceae</taxon>
        <taxon>Acaulospora</taxon>
    </lineage>
</organism>
<evidence type="ECO:0000313" key="1">
    <source>
        <dbReference type="EMBL" id="CAG8473466.1"/>
    </source>
</evidence>
<dbReference type="EMBL" id="CAJVPT010002019">
    <property type="protein sequence ID" value="CAG8473466.1"/>
    <property type="molecule type" value="Genomic_DNA"/>
</dbReference>
<reference evidence="1" key="1">
    <citation type="submission" date="2021-06" db="EMBL/GenBank/DDBJ databases">
        <authorList>
            <person name="Kallberg Y."/>
            <person name="Tangrot J."/>
            <person name="Rosling A."/>
        </authorList>
    </citation>
    <scope>NUCLEOTIDE SEQUENCE</scope>
    <source>
        <strain evidence="1">CL356</strain>
    </source>
</reference>
<comment type="caution">
    <text evidence="1">The sequence shown here is derived from an EMBL/GenBank/DDBJ whole genome shotgun (WGS) entry which is preliminary data.</text>
</comment>
<protein>
    <submittedName>
        <fullName evidence="1">15_t:CDS:1</fullName>
    </submittedName>
</protein>
<name>A0ACA9KHA3_9GLOM</name>
<sequence>MKPARKQVDDSIFKVGPTKADRPDAFYNIWYNKWSGGERTLKYSRQRRDADWILTPVRRRPTKCLTHTFVYISLADVVLLVTSVITGTEYHQNLIRWIRQSTCLGATSLMNIVKIWVASVRSTGKIERSMSDISTLVLTWRKSFANILANGEKSKKVVLLVCLLLVSQSLTISIYLLSVKILKDKGVAFVTYQCILNAEFAKEAMSNQSLDHNEVLNVRWATDDPNPRAKAEFKRKAEAIAAQAIQKSLPAEFTLVNDDYINKRPRMDDSFTQDQYGLEGYQNPQYIEQSIHHNKLVRQNAEASTSTKGASIDHKNAIISAETLENIKSISQNIYKSNTKTNTTQSNDSKALIQLADYGTDEEESDEEE</sequence>
<dbReference type="Proteomes" id="UP000789525">
    <property type="component" value="Unassembled WGS sequence"/>
</dbReference>
<proteinExistence type="predicted"/>
<evidence type="ECO:0000313" key="2">
    <source>
        <dbReference type="Proteomes" id="UP000789525"/>
    </source>
</evidence>
<gene>
    <name evidence="1" type="ORF">ACOLOM_LOCUS1693</name>
</gene>
<keyword evidence="2" id="KW-1185">Reference proteome</keyword>
<accession>A0ACA9KHA3</accession>